<organism evidence="1 2">
    <name type="scientific">Rhynchosporium agropyri</name>
    <dbReference type="NCBI Taxonomy" id="914238"/>
    <lineage>
        <taxon>Eukaryota</taxon>
        <taxon>Fungi</taxon>
        <taxon>Dikarya</taxon>
        <taxon>Ascomycota</taxon>
        <taxon>Pezizomycotina</taxon>
        <taxon>Leotiomycetes</taxon>
        <taxon>Helotiales</taxon>
        <taxon>Ploettnerulaceae</taxon>
        <taxon>Rhynchosporium</taxon>
    </lineage>
</organism>
<accession>A0A1E1L2S8</accession>
<dbReference type="AlphaFoldDB" id="A0A1E1L2S8"/>
<reference evidence="2" key="1">
    <citation type="submission" date="2016-03" db="EMBL/GenBank/DDBJ databases">
        <authorList>
            <person name="Guldener U."/>
        </authorList>
    </citation>
    <scope>NUCLEOTIDE SEQUENCE [LARGE SCALE GENOMIC DNA]</scope>
    <source>
        <strain evidence="2">04CH-RAC-A.6.1</strain>
    </source>
</reference>
<evidence type="ECO:0000313" key="2">
    <source>
        <dbReference type="Proteomes" id="UP000178912"/>
    </source>
</evidence>
<protein>
    <submittedName>
        <fullName evidence="1">Uncharacterized protein</fullName>
    </submittedName>
</protein>
<proteinExistence type="predicted"/>
<dbReference type="Proteomes" id="UP000178912">
    <property type="component" value="Unassembled WGS sequence"/>
</dbReference>
<sequence length="168" mass="18049">MRAICQSVLGMSVPGKNLLLAIFVGRCSPRVNQSPTRPSLPTNITRIFQIQLTPIMNLSILSALFISGALSAAVNGAGLEARSSPLCSCSLKMTNGNEVLDQISNKDPGLTNVRSKVVNGSQKIIGYCNLIYNRVHDCTQWTDASRATGPLCSLRKEPLKCFPVSGDQ</sequence>
<keyword evidence="2" id="KW-1185">Reference proteome</keyword>
<name>A0A1E1L2S8_9HELO</name>
<evidence type="ECO:0000313" key="1">
    <source>
        <dbReference type="EMBL" id="CZT04816.1"/>
    </source>
</evidence>
<gene>
    <name evidence="1" type="ORF">RAG0_11132</name>
</gene>
<dbReference type="EMBL" id="FJUX01000071">
    <property type="protein sequence ID" value="CZT04816.1"/>
    <property type="molecule type" value="Genomic_DNA"/>
</dbReference>